<evidence type="ECO:0000313" key="4">
    <source>
        <dbReference type="Proteomes" id="UP000029914"/>
    </source>
</evidence>
<dbReference type="Gene3D" id="3.10.580.10">
    <property type="entry name" value="CBS-domain"/>
    <property type="match status" value="1"/>
</dbReference>
<dbReference type="OrthoDB" id="4417510at2"/>
<keyword evidence="4" id="KW-1185">Reference proteome</keyword>
<evidence type="ECO:0000313" key="3">
    <source>
        <dbReference type="EMBL" id="AIT61192.1"/>
    </source>
</evidence>
<dbReference type="AlphaFoldDB" id="A0A097IGG2"/>
<dbReference type="HOGENOM" id="CLU_099771_0_0_11"/>
<dbReference type="PROSITE" id="PS51371">
    <property type="entry name" value="CBS"/>
    <property type="match status" value="1"/>
</dbReference>
<dbReference type="KEGG" id="cdo:CDOO_07880"/>
<dbReference type="STRING" id="558173.CDOO_07880"/>
<accession>A0A097IGG2</accession>
<dbReference type="EMBL" id="CP006764">
    <property type="protein sequence ID" value="AIT61192.1"/>
    <property type="molecule type" value="Genomic_DNA"/>
</dbReference>
<dbReference type="InterPro" id="IPR046342">
    <property type="entry name" value="CBS_dom_sf"/>
</dbReference>
<dbReference type="SUPFAM" id="SSF54631">
    <property type="entry name" value="CBS-domain pair"/>
    <property type="match status" value="1"/>
</dbReference>
<evidence type="ECO:0000256" key="1">
    <source>
        <dbReference type="PROSITE-ProRule" id="PRU00703"/>
    </source>
</evidence>
<sequence>MTEPTGQRATEFLAAFNAIEQELRDRLRAKDSDGMSWLSRKAGERRLLTPGDAGDLQEYSQLRNAISHGEYTDDLRPIADPLPETVAHLQLIRNRLLDPPTALGVLGNQEVRTVSPGEDIREVLHIIAGTDISQLPVYEGRQYVGLLTTNVIARWVAADLGDNSQLDARTVREVLEFAESSDFAVFLPRTATARETIDALTHPDTQKRLPVVAILTEHGKDSQAPIRVVGNSDLMELVKAAGA</sequence>
<evidence type="ECO:0000259" key="2">
    <source>
        <dbReference type="PROSITE" id="PS51371"/>
    </source>
</evidence>
<feature type="domain" description="CBS" evidence="2">
    <location>
        <begin position="107"/>
        <end position="163"/>
    </location>
</feature>
<dbReference type="Pfam" id="PF00571">
    <property type="entry name" value="CBS"/>
    <property type="match status" value="1"/>
</dbReference>
<dbReference type="RefSeq" id="WP_018021760.1">
    <property type="nucleotide sequence ID" value="NZ_AQUX01000003.1"/>
</dbReference>
<dbReference type="InterPro" id="IPR000644">
    <property type="entry name" value="CBS_dom"/>
</dbReference>
<reference evidence="3 4" key="1">
    <citation type="submission" date="2013-09" db="EMBL/GenBank/DDBJ databases">
        <title>Complete genome sequence of Corynebacterium doosanense CAU 212(T) (=DSM 45436(T)), isolated from activated sludge.</title>
        <authorList>
            <person name="Schaffert L."/>
            <person name="Albersmeier A."/>
            <person name="Kalinowski J."/>
            <person name="Ruckert C."/>
        </authorList>
    </citation>
    <scope>NUCLEOTIDE SEQUENCE [LARGE SCALE GENOMIC DNA]</scope>
    <source>
        <strain evidence="3 4">CAU 212</strain>
    </source>
</reference>
<dbReference type="eggNOG" id="COG0517">
    <property type="taxonomic scope" value="Bacteria"/>
</dbReference>
<name>A0A097IGG2_9CORY</name>
<gene>
    <name evidence="3" type="ORF">CDOO_07880</name>
</gene>
<proteinExistence type="predicted"/>
<keyword evidence="1" id="KW-0129">CBS domain</keyword>
<protein>
    <recommendedName>
        <fullName evidence="2">CBS domain-containing protein</fullName>
    </recommendedName>
</protein>
<dbReference type="Proteomes" id="UP000029914">
    <property type="component" value="Chromosome"/>
</dbReference>
<organism evidence="3 4">
    <name type="scientific">Corynebacterium doosanense CAU 212 = DSM 45436</name>
    <dbReference type="NCBI Taxonomy" id="558173"/>
    <lineage>
        <taxon>Bacteria</taxon>
        <taxon>Bacillati</taxon>
        <taxon>Actinomycetota</taxon>
        <taxon>Actinomycetes</taxon>
        <taxon>Mycobacteriales</taxon>
        <taxon>Corynebacteriaceae</taxon>
        <taxon>Corynebacterium</taxon>
    </lineage>
</organism>